<evidence type="ECO:0000256" key="6">
    <source>
        <dbReference type="SAM" id="MobiDB-lite"/>
    </source>
</evidence>
<feature type="compositionally biased region" description="Low complexity" evidence="6">
    <location>
        <begin position="231"/>
        <end position="243"/>
    </location>
</feature>
<keyword evidence="4" id="KW-0862">Zinc</keyword>
<dbReference type="SMART" id="SM00105">
    <property type="entry name" value="ArfGap"/>
    <property type="match status" value="1"/>
</dbReference>
<name>A0A397IRF4_9GLOM</name>
<feature type="region of interest" description="Disordered" evidence="6">
    <location>
        <begin position="123"/>
        <end position="243"/>
    </location>
</feature>
<dbReference type="FunFam" id="1.10.220.150:FF:000014">
    <property type="entry name" value="ADP-ribosylation factor GTPase-activating protein"/>
    <property type="match status" value="1"/>
</dbReference>
<evidence type="ECO:0000256" key="2">
    <source>
        <dbReference type="ARBA" id="ARBA00022723"/>
    </source>
</evidence>
<dbReference type="GO" id="GO:0000139">
    <property type="term" value="C:Golgi membrane"/>
    <property type="evidence" value="ECO:0007669"/>
    <property type="project" value="TreeGrafter"/>
</dbReference>
<dbReference type="GO" id="GO:0030100">
    <property type="term" value="P:regulation of endocytosis"/>
    <property type="evidence" value="ECO:0007669"/>
    <property type="project" value="TreeGrafter"/>
</dbReference>
<dbReference type="SUPFAM" id="SSF57863">
    <property type="entry name" value="ArfGap/RecO-like zinc finger"/>
    <property type="match status" value="1"/>
</dbReference>
<feature type="compositionally biased region" description="Basic and acidic residues" evidence="6">
    <location>
        <begin position="411"/>
        <end position="421"/>
    </location>
</feature>
<feature type="compositionally biased region" description="Low complexity" evidence="6">
    <location>
        <begin position="390"/>
        <end position="404"/>
    </location>
</feature>
<dbReference type="AlphaFoldDB" id="A0A397IRF4"/>
<accession>A0A397IRF4</accession>
<dbReference type="GO" id="GO:0005096">
    <property type="term" value="F:GTPase activator activity"/>
    <property type="evidence" value="ECO:0007669"/>
    <property type="project" value="UniProtKB-KW"/>
</dbReference>
<dbReference type="GO" id="GO:0032012">
    <property type="term" value="P:regulation of ARF protein signal transduction"/>
    <property type="evidence" value="ECO:0007669"/>
    <property type="project" value="TreeGrafter"/>
</dbReference>
<proteinExistence type="predicted"/>
<keyword evidence="9" id="KW-1185">Reference proteome</keyword>
<evidence type="ECO:0000256" key="4">
    <source>
        <dbReference type="ARBA" id="ARBA00022833"/>
    </source>
</evidence>
<reference evidence="8 9" key="1">
    <citation type="submission" date="2018-08" db="EMBL/GenBank/DDBJ databases">
        <title>Genome and evolution of the arbuscular mycorrhizal fungus Diversispora epigaea (formerly Glomus versiforme) and its bacterial endosymbionts.</title>
        <authorList>
            <person name="Sun X."/>
            <person name="Fei Z."/>
            <person name="Harrison M."/>
        </authorList>
    </citation>
    <scope>NUCLEOTIDE SEQUENCE [LARGE SCALE GENOMIC DNA]</scope>
    <source>
        <strain evidence="8 9">IT104</strain>
    </source>
</reference>
<dbReference type="InterPro" id="IPR037278">
    <property type="entry name" value="ARFGAP/RecO"/>
</dbReference>
<dbReference type="InterPro" id="IPR001164">
    <property type="entry name" value="ArfGAP_dom"/>
</dbReference>
<gene>
    <name evidence="8" type="ORF">Glove_180g24</name>
</gene>
<evidence type="ECO:0000259" key="7">
    <source>
        <dbReference type="PROSITE" id="PS50115"/>
    </source>
</evidence>
<keyword evidence="1" id="KW-0343">GTPase activation</keyword>
<dbReference type="Proteomes" id="UP000266861">
    <property type="component" value="Unassembled WGS sequence"/>
</dbReference>
<dbReference type="PROSITE" id="PS50115">
    <property type="entry name" value="ARFGAP"/>
    <property type="match status" value="1"/>
</dbReference>
<evidence type="ECO:0000256" key="1">
    <source>
        <dbReference type="ARBA" id="ARBA00022468"/>
    </source>
</evidence>
<organism evidence="8 9">
    <name type="scientific">Diversispora epigaea</name>
    <dbReference type="NCBI Taxonomy" id="1348612"/>
    <lineage>
        <taxon>Eukaryota</taxon>
        <taxon>Fungi</taxon>
        <taxon>Fungi incertae sedis</taxon>
        <taxon>Mucoromycota</taxon>
        <taxon>Glomeromycotina</taxon>
        <taxon>Glomeromycetes</taxon>
        <taxon>Diversisporales</taxon>
        <taxon>Diversisporaceae</taxon>
        <taxon>Diversispora</taxon>
    </lineage>
</organism>
<sequence>MMAAEYKQVLFDIQRQDGNKNCVDCGSPNPQWASVSFGIFICLECSGIHRSFGVHVSFVRSITMDKWYDDQIKKMKRGGNTEWREFYEVSPEYYPEMSLRDKYHSRFASAYREKLTAICEGKKWTPSKSSTSSSSSSSNRKSDRSNNNKRSSIQSTQPISNNSYQSYQSNEPISNLSNNNNSFSSSDKTRNETYFTNLGRVNDTRTENLPPNQGGKYTGFGNPAFNDKSNSSTTITSSSSSTIPDLDELMNTSVVGALSKGFNFLGYHVLEGAKLAAQGAESLGQTVNEHVIKPTAEKVRDPEFTQQLSGYMAGIGKTVTDTASRGMSTISNISSNATAFSRSNYGTIPDYSSNNNNNDNDNSFFSDTMNQYQNQHQQRNSPTTNSRSDSPTSNNSNIRSSSTTTRRKNEKVRSKNDKNDDGWEDEWNTW</sequence>
<comment type="caution">
    <text evidence="8">The sequence shown here is derived from an EMBL/GenBank/DDBJ whole genome shotgun (WGS) entry which is preliminary data.</text>
</comment>
<dbReference type="OrthoDB" id="983479at2759"/>
<evidence type="ECO:0000256" key="3">
    <source>
        <dbReference type="ARBA" id="ARBA00022771"/>
    </source>
</evidence>
<evidence type="ECO:0000256" key="5">
    <source>
        <dbReference type="PROSITE-ProRule" id="PRU00288"/>
    </source>
</evidence>
<dbReference type="CDD" id="cd08830">
    <property type="entry name" value="ArfGap_ArfGap1"/>
    <property type="match status" value="1"/>
</dbReference>
<dbReference type="GO" id="GO:0008270">
    <property type="term" value="F:zinc ion binding"/>
    <property type="evidence" value="ECO:0007669"/>
    <property type="project" value="UniProtKB-KW"/>
</dbReference>
<protein>
    <recommendedName>
        <fullName evidence="7">Arf-GAP domain-containing protein</fullName>
    </recommendedName>
</protein>
<evidence type="ECO:0000313" key="9">
    <source>
        <dbReference type="Proteomes" id="UP000266861"/>
    </source>
</evidence>
<dbReference type="STRING" id="1348612.A0A397IRF4"/>
<feature type="compositionally biased region" description="Low complexity" evidence="6">
    <location>
        <begin position="127"/>
        <end position="139"/>
    </location>
</feature>
<dbReference type="Pfam" id="PF01412">
    <property type="entry name" value="ArfGap"/>
    <property type="match status" value="1"/>
</dbReference>
<dbReference type="InterPro" id="IPR038508">
    <property type="entry name" value="ArfGAP_dom_sf"/>
</dbReference>
<keyword evidence="2" id="KW-0479">Metal-binding</keyword>
<dbReference type="PANTHER" id="PTHR46395:SF1">
    <property type="entry name" value="ADP-RIBOSYLATION FACTOR GTPASE-ACTIVATING PROTEIN 1"/>
    <property type="match status" value="1"/>
</dbReference>
<feature type="compositionally biased region" description="Low complexity" evidence="6">
    <location>
        <begin position="160"/>
        <end position="186"/>
    </location>
</feature>
<dbReference type="EMBL" id="PQFF01000170">
    <property type="protein sequence ID" value="RHZ77382.1"/>
    <property type="molecule type" value="Genomic_DNA"/>
</dbReference>
<dbReference type="PANTHER" id="PTHR46395">
    <property type="entry name" value="ADP-RIBOSYLATION FACTOR GTPASE-ACTIVATING PROTEIN 1"/>
    <property type="match status" value="1"/>
</dbReference>
<keyword evidence="3 5" id="KW-0863">Zinc-finger</keyword>
<feature type="compositionally biased region" description="Polar residues" evidence="6">
    <location>
        <begin position="372"/>
        <end position="389"/>
    </location>
</feature>
<evidence type="ECO:0000313" key="8">
    <source>
        <dbReference type="EMBL" id="RHZ77382.1"/>
    </source>
</evidence>
<feature type="domain" description="Arf-GAP" evidence="7">
    <location>
        <begin position="7"/>
        <end position="124"/>
    </location>
</feature>
<feature type="region of interest" description="Disordered" evidence="6">
    <location>
        <begin position="372"/>
        <end position="430"/>
    </location>
</feature>
<dbReference type="PRINTS" id="PR00405">
    <property type="entry name" value="REVINTRACTNG"/>
</dbReference>
<dbReference type="Gene3D" id="1.10.220.150">
    <property type="entry name" value="Arf GTPase activating protein"/>
    <property type="match status" value="1"/>
</dbReference>